<feature type="signal peptide" evidence="2">
    <location>
        <begin position="1"/>
        <end position="23"/>
    </location>
</feature>
<comment type="caution">
    <text evidence="3">The sequence shown here is derived from an EMBL/GenBank/DDBJ whole genome shotgun (WGS) entry which is preliminary data.</text>
</comment>
<sequence length="480" mass="50778">MPQISRRSLLAGGGGLSALTLLAACGGSSGNGAGPGATASLRWWDHFSALQKFHAEWAQKESQALGVAIEYTYNDVTRSTEALQLANQSNQLPDIYSNVVGLPLPALVAEGWLHEITLSDQARAALPEGAYAEGITTIDGKLYGLPLFSYQQYSAAHWFNVDVVTDAGLDPDSPPASYDEYRSNLEKIAASGGDAAPMVLALGGVARMREQIDDLAQAAGFPGFQGAKYTTGEYAYDDDTYVDAIEFWKELNDSGLILPGSGSLTVADARTRWASGVAGYFPDGPWCAGGAKNVVPAFVDTMGVGPILTPDGSDPTTYRGTPAAQFFIAGNTANPEPANAVIESMTTTEYQKGLAAGMDQPPFDLSVVQSADVIEPYKTLCGWFADTVKRAPEPIVRNPQIAQVQAAQKPVSPHLGDIVQGYLGGDVTDLRGALRDLNARFSADREQAIAAATAAGAQVSMADYAFPDWQPGQDWVRPSS</sequence>
<dbReference type="Proteomes" id="UP001566476">
    <property type="component" value="Unassembled WGS sequence"/>
</dbReference>
<keyword evidence="4" id="KW-1185">Reference proteome</keyword>
<evidence type="ECO:0000313" key="4">
    <source>
        <dbReference type="Proteomes" id="UP001566476"/>
    </source>
</evidence>
<dbReference type="PROSITE" id="PS51257">
    <property type="entry name" value="PROKAR_LIPOPROTEIN"/>
    <property type="match status" value="1"/>
</dbReference>
<dbReference type="Gene3D" id="3.40.190.10">
    <property type="entry name" value="Periplasmic binding protein-like II"/>
    <property type="match status" value="1"/>
</dbReference>
<dbReference type="SUPFAM" id="SSF53850">
    <property type="entry name" value="Periplasmic binding protein-like II"/>
    <property type="match status" value="1"/>
</dbReference>
<accession>A0ABV4I517</accession>
<gene>
    <name evidence="3" type="ORF">AB2L28_16235</name>
</gene>
<evidence type="ECO:0000256" key="1">
    <source>
        <dbReference type="ARBA" id="ARBA00008520"/>
    </source>
</evidence>
<reference evidence="3 4" key="1">
    <citation type="submission" date="2024-07" db="EMBL/GenBank/DDBJ databases">
        <authorList>
            <person name="Thanompreechachai J."/>
            <person name="Duangmal K."/>
        </authorList>
    </citation>
    <scope>NUCLEOTIDE SEQUENCE [LARGE SCALE GENOMIC DNA]</scope>
    <source>
        <strain evidence="3 4">TBRC 1896</strain>
    </source>
</reference>
<keyword evidence="2" id="KW-0732">Signal</keyword>
<dbReference type="RefSeq" id="WP_370720032.1">
    <property type="nucleotide sequence ID" value="NZ_JBGGTQ010000008.1"/>
</dbReference>
<comment type="similarity">
    <text evidence="1">Belongs to the bacterial solute-binding protein 1 family.</text>
</comment>
<name>A0ABV4I517_9ACTN</name>
<dbReference type="InterPro" id="IPR006311">
    <property type="entry name" value="TAT_signal"/>
</dbReference>
<evidence type="ECO:0000256" key="2">
    <source>
        <dbReference type="SAM" id="SignalP"/>
    </source>
</evidence>
<proteinExistence type="inferred from homology"/>
<dbReference type="InterPro" id="IPR050490">
    <property type="entry name" value="Bact_solute-bd_prot1"/>
</dbReference>
<dbReference type="PROSITE" id="PS51318">
    <property type="entry name" value="TAT"/>
    <property type="match status" value="1"/>
</dbReference>
<organism evidence="3 4">
    <name type="scientific">Kineococcus mangrovi</name>
    <dbReference type="NCBI Taxonomy" id="1660183"/>
    <lineage>
        <taxon>Bacteria</taxon>
        <taxon>Bacillati</taxon>
        <taxon>Actinomycetota</taxon>
        <taxon>Actinomycetes</taxon>
        <taxon>Kineosporiales</taxon>
        <taxon>Kineosporiaceae</taxon>
        <taxon>Kineococcus</taxon>
    </lineage>
</organism>
<protein>
    <submittedName>
        <fullName evidence="3">ABC transporter substrate-binding protein</fullName>
    </submittedName>
</protein>
<feature type="chain" id="PRO_5046083207" evidence="2">
    <location>
        <begin position="24"/>
        <end position="480"/>
    </location>
</feature>
<evidence type="ECO:0000313" key="3">
    <source>
        <dbReference type="EMBL" id="MEZ0493788.1"/>
    </source>
</evidence>
<dbReference type="PANTHER" id="PTHR43649:SF31">
    <property type="entry name" value="SN-GLYCEROL-3-PHOSPHATE-BINDING PERIPLASMIC PROTEIN UGPB"/>
    <property type="match status" value="1"/>
</dbReference>
<dbReference type="EMBL" id="JBGGTQ010000008">
    <property type="protein sequence ID" value="MEZ0493788.1"/>
    <property type="molecule type" value="Genomic_DNA"/>
</dbReference>
<dbReference type="PANTHER" id="PTHR43649">
    <property type="entry name" value="ARABINOSE-BINDING PROTEIN-RELATED"/>
    <property type="match status" value="1"/>
</dbReference>